<organism evidence="2">
    <name type="scientific">mine drainage metagenome</name>
    <dbReference type="NCBI Taxonomy" id="410659"/>
    <lineage>
        <taxon>unclassified sequences</taxon>
        <taxon>metagenomes</taxon>
        <taxon>ecological metagenomes</taxon>
    </lineage>
</organism>
<reference evidence="2" key="1">
    <citation type="submission" date="2016-10" db="EMBL/GenBank/DDBJ databases">
        <title>Sequence of Gallionella enrichment culture.</title>
        <authorList>
            <person name="Poehlein A."/>
            <person name="Muehling M."/>
            <person name="Daniel R."/>
        </authorList>
    </citation>
    <scope>NUCLEOTIDE SEQUENCE</scope>
</reference>
<dbReference type="GO" id="GO:0022900">
    <property type="term" value="P:electron transport chain"/>
    <property type="evidence" value="ECO:0007669"/>
    <property type="project" value="InterPro"/>
</dbReference>
<dbReference type="GO" id="GO:0005506">
    <property type="term" value="F:iron ion binding"/>
    <property type="evidence" value="ECO:0007669"/>
    <property type="project" value="InterPro"/>
</dbReference>
<dbReference type="EMBL" id="MLJW01000578">
    <property type="protein sequence ID" value="OIQ84960.1"/>
    <property type="molecule type" value="Genomic_DNA"/>
</dbReference>
<sequence length="186" mass="18968">MGIRGTLAGLMATLGLAAAIAPGHAQAPAMSGTMPATMADAMAGPAAHHAAAADASVPRPAAAPARRQLVDFPPELKRHTLASMRMHLQGLTEIQTALTAGDLALASRVAAQTLGMGSMGPGQAREEASHMPDGMRQLGARLHRLAGEFALAAQNAQATGDVHTPQVLLGQMMQTCVACHAAYALK</sequence>
<gene>
    <name evidence="2" type="ORF">GALL_332180</name>
</gene>
<dbReference type="AlphaFoldDB" id="A0A1J5QNI4"/>
<evidence type="ECO:0008006" key="3">
    <source>
        <dbReference type="Google" id="ProtNLM"/>
    </source>
</evidence>
<comment type="caution">
    <text evidence="2">The sequence shown here is derived from an EMBL/GenBank/DDBJ whole genome shotgun (WGS) entry which is preliminary data.</text>
</comment>
<name>A0A1J5QNI4_9ZZZZ</name>
<dbReference type="GO" id="GO:0009055">
    <property type="term" value="F:electron transfer activity"/>
    <property type="evidence" value="ECO:0007669"/>
    <property type="project" value="InterPro"/>
</dbReference>
<protein>
    <recommendedName>
        <fullName evidence="3">Cytochrome c</fullName>
    </recommendedName>
</protein>
<evidence type="ECO:0000256" key="1">
    <source>
        <dbReference type="SAM" id="MobiDB-lite"/>
    </source>
</evidence>
<evidence type="ECO:0000313" key="2">
    <source>
        <dbReference type="EMBL" id="OIQ84960.1"/>
    </source>
</evidence>
<dbReference type="SUPFAM" id="SSF47175">
    <property type="entry name" value="Cytochromes"/>
    <property type="match status" value="1"/>
</dbReference>
<dbReference type="Gene3D" id="1.20.120.10">
    <property type="entry name" value="Cytochrome c/b562"/>
    <property type="match status" value="1"/>
</dbReference>
<proteinExistence type="predicted"/>
<accession>A0A1J5QNI4</accession>
<dbReference type="InterPro" id="IPR010980">
    <property type="entry name" value="Cyt_c/b562"/>
</dbReference>
<feature type="region of interest" description="Disordered" evidence="1">
    <location>
        <begin position="50"/>
        <end position="70"/>
    </location>
</feature>
<feature type="compositionally biased region" description="Low complexity" evidence="1">
    <location>
        <begin position="50"/>
        <end position="66"/>
    </location>
</feature>
<dbReference type="GO" id="GO:0020037">
    <property type="term" value="F:heme binding"/>
    <property type="evidence" value="ECO:0007669"/>
    <property type="project" value="InterPro"/>
</dbReference>